<organism evidence="15 16">
    <name type="scientific">Jiella sonneratiae</name>
    <dbReference type="NCBI Taxonomy" id="2816856"/>
    <lineage>
        <taxon>Bacteria</taxon>
        <taxon>Pseudomonadati</taxon>
        <taxon>Pseudomonadota</taxon>
        <taxon>Alphaproteobacteria</taxon>
        <taxon>Hyphomicrobiales</taxon>
        <taxon>Aurantimonadaceae</taxon>
        <taxon>Jiella</taxon>
    </lineage>
</organism>
<comment type="similarity">
    <text evidence="2 14">Belongs to the UppP family.</text>
</comment>
<evidence type="ECO:0000313" key="15">
    <source>
        <dbReference type="EMBL" id="MBO0903970.1"/>
    </source>
</evidence>
<dbReference type="Proteomes" id="UP000664288">
    <property type="component" value="Unassembled WGS sequence"/>
</dbReference>
<keyword evidence="14" id="KW-0573">Peptidoglycan synthesis</keyword>
<dbReference type="NCBIfam" id="NF001390">
    <property type="entry name" value="PRK00281.1-4"/>
    <property type="match status" value="1"/>
</dbReference>
<keyword evidence="7 14" id="KW-0378">Hydrolase</keyword>
<keyword evidence="14" id="KW-0961">Cell wall biogenesis/degradation</keyword>
<evidence type="ECO:0000256" key="11">
    <source>
        <dbReference type="ARBA" id="ARBA00032707"/>
    </source>
</evidence>
<keyword evidence="8 14" id="KW-1133">Transmembrane helix</keyword>
<feature type="transmembrane region" description="Helical" evidence="14">
    <location>
        <begin position="250"/>
        <end position="268"/>
    </location>
</feature>
<accession>A0ABS3J4C0</accession>
<feature type="transmembrane region" description="Helical" evidence="14">
    <location>
        <begin position="48"/>
        <end position="70"/>
    </location>
</feature>
<evidence type="ECO:0000256" key="4">
    <source>
        <dbReference type="ARBA" id="ARBA00021581"/>
    </source>
</evidence>
<evidence type="ECO:0000256" key="7">
    <source>
        <dbReference type="ARBA" id="ARBA00022801"/>
    </source>
</evidence>
<evidence type="ECO:0000256" key="9">
    <source>
        <dbReference type="ARBA" id="ARBA00023136"/>
    </source>
</evidence>
<dbReference type="PANTHER" id="PTHR30622">
    <property type="entry name" value="UNDECAPRENYL-DIPHOSPHATASE"/>
    <property type="match status" value="1"/>
</dbReference>
<reference evidence="15 16" key="1">
    <citation type="submission" date="2021-03" db="EMBL/GenBank/DDBJ databases">
        <title>Whole genome sequence of Jiella sp. MQZ13P-4.</title>
        <authorList>
            <person name="Tuo L."/>
        </authorList>
    </citation>
    <scope>NUCLEOTIDE SEQUENCE [LARGE SCALE GENOMIC DNA]</scope>
    <source>
        <strain evidence="15 16">MQZ13P-4</strain>
    </source>
</reference>
<keyword evidence="10 14" id="KW-0046">Antibiotic resistance</keyword>
<dbReference type="InterPro" id="IPR003824">
    <property type="entry name" value="UppP"/>
</dbReference>
<comment type="subcellular location">
    <subcellularLocation>
        <location evidence="1 14">Cell membrane</location>
        <topology evidence="1 14">Multi-pass membrane protein</topology>
    </subcellularLocation>
</comment>
<feature type="transmembrane region" description="Helical" evidence="14">
    <location>
        <begin position="216"/>
        <end position="238"/>
    </location>
</feature>
<evidence type="ECO:0000256" key="10">
    <source>
        <dbReference type="ARBA" id="ARBA00023251"/>
    </source>
</evidence>
<dbReference type="NCBIfam" id="NF001389">
    <property type="entry name" value="PRK00281.1-2"/>
    <property type="match status" value="1"/>
</dbReference>
<comment type="catalytic activity">
    <reaction evidence="13 14">
        <text>di-trans,octa-cis-undecaprenyl diphosphate + H2O = di-trans,octa-cis-undecaprenyl phosphate + phosphate + H(+)</text>
        <dbReference type="Rhea" id="RHEA:28094"/>
        <dbReference type="ChEBI" id="CHEBI:15377"/>
        <dbReference type="ChEBI" id="CHEBI:15378"/>
        <dbReference type="ChEBI" id="CHEBI:43474"/>
        <dbReference type="ChEBI" id="CHEBI:58405"/>
        <dbReference type="ChEBI" id="CHEBI:60392"/>
        <dbReference type="EC" id="3.6.1.27"/>
    </reaction>
</comment>
<dbReference type="GO" id="GO:0050380">
    <property type="term" value="F:undecaprenyl-diphosphatase activity"/>
    <property type="evidence" value="ECO:0007669"/>
    <property type="project" value="UniProtKB-EC"/>
</dbReference>
<dbReference type="NCBIfam" id="TIGR00753">
    <property type="entry name" value="undec_PP_bacA"/>
    <property type="match status" value="1"/>
</dbReference>
<name>A0ABS3J4C0_9HYPH</name>
<dbReference type="Pfam" id="PF02673">
    <property type="entry name" value="BacA"/>
    <property type="match status" value="1"/>
</dbReference>
<dbReference type="PANTHER" id="PTHR30622:SF3">
    <property type="entry name" value="UNDECAPRENYL-DIPHOSPHATASE"/>
    <property type="match status" value="1"/>
</dbReference>
<evidence type="ECO:0000256" key="12">
    <source>
        <dbReference type="ARBA" id="ARBA00032932"/>
    </source>
</evidence>
<protein>
    <recommendedName>
        <fullName evidence="4 14">Undecaprenyl-diphosphatase</fullName>
        <ecNumber evidence="3 14">3.6.1.27</ecNumber>
    </recommendedName>
    <alternativeName>
        <fullName evidence="12 14">Bacitracin resistance protein</fullName>
    </alternativeName>
    <alternativeName>
        <fullName evidence="11 14">Undecaprenyl pyrophosphate phosphatase</fullName>
    </alternativeName>
</protein>
<evidence type="ECO:0000256" key="2">
    <source>
        <dbReference type="ARBA" id="ARBA00010621"/>
    </source>
</evidence>
<evidence type="ECO:0000256" key="8">
    <source>
        <dbReference type="ARBA" id="ARBA00022989"/>
    </source>
</evidence>
<evidence type="ECO:0000256" key="14">
    <source>
        <dbReference type="HAMAP-Rule" id="MF_01006"/>
    </source>
</evidence>
<dbReference type="HAMAP" id="MF_01006">
    <property type="entry name" value="Undec_diphosphatase"/>
    <property type="match status" value="1"/>
</dbReference>
<evidence type="ECO:0000256" key="6">
    <source>
        <dbReference type="ARBA" id="ARBA00022692"/>
    </source>
</evidence>
<keyword evidence="9 14" id="KW-0472">Membrane</keyword>
<keyword evidence="5 14" id="KW-1003">Cell membrane</keyword>
<keyword evidence="16" id="KW-1185">Reference proteome</keyword>
<feature type="transmembrane region" description="Helical" evidence="14">
    <location>
        <begin position="82"/>
        <end position="100"/>
    </location>
</feature>
<evidence type="ECO:0000256" key="5">
    <source>
        <dbReference type="ARBA" id="ARBA00022475"/>
    </source>
</evidence>
<feature type="transmembrane region" description="Helical" evidence="14">
    <location>
        <begin position="112"/>
        <end position="132"/>
    </location>
</feature>
<comment type="caution">
    <text evidence="15">The sequence shown here is derived from an EMBL/GenBank/DDBJ whole genome shotgun (WGS) entry which is preliminary data.</text>
</comment>
<evidence type="ECO:0000256" key="1">
    <source>
        <dbReference type="ARBA" id="ARBA00004651"/>
    </source>
</evidence>
<comment type="miscellaneous">
    <text evidence="14">Bacitracin is thought to be involved in the inhibition of peptidoglycan synthesis by sequestering undecaprenyl diphosphate, thereby reducing the pool of lipid carrier available.</text>
</comment>
<proteinExistence type="inferred from homology"/>
<dbReference type="EC" id="3.6.1.27" evidence="3 14"/>
<feature type="transmembrane region" description="Helical" evidence="14">
    <location>
        <begin position="184"/>
        <end position="204"/>
    </location>
</feature>
<evidence type="ECO:0000256" key="13">
    <source>
        <dbReference type="ARBA" id="ARBA00047594"/>
    </source>
</evidence>
<keyword evidence="6 14" id="KW-0812">Transmembrane</keyword>
<keyword evidence="14" id="KW-0133">Cell shape</keyword>
<comment type="function">
    <text evidence="14">Catalyzes the dephosphorylation of undecaprenyl diphosphate (UPP). Confers resistance to bacitracin.</text>
</comment>
<gene>
    <name evidence="14" type="primary">uppP</name>
    <name evidence="15" type="ORF">J1C47_09975</name>
</gene>
<dbReference type="EMBL" id="JAFMPY010000008">
    <property type="protein sequence ID" value="MBO0903970.1"/>
    <property type="molecule type" value="Genomic_DNA"/>
</dbReference>
<sequence length="316" mass="34064">MDLGAYVDAAVLGIVEGLTEFIPVSSTGHILLLGHFLGFHSTAHTFEVVIQLGAILAILLVYFSRLWQLFITLPTSGRSRHFVLGILIAFLPAAVVGVIAHDFIKNYLFETPMVICIALVVGGILLLVIDKVPRRVRYDEVTDYPLWMCLAIGVFQCLAMIPGTSRSGATIAGALLMGTDKRSAAEFSFFLAMPTMVGAFAYDLYKSRNELSADDLGLIAIGFLLAFVSALFVVRTLLDFVSRHGFAPFAWWRIVVGLVGMVLLLTVFPAKTPVVAPAAAPTEGALSVEDIIDGERPKAALDHAAEGKGERVTGQQ</sequence>
<feature type="transmembrane region" description="Helical" evidence="14">
    <location>
        <begin position="144"/>
        <end position="164"/>
    </location>
</feature>
<evidence type="ECO:0000256" key="3">
    <source>
        <dbReference type="ARBA" id="ARBA00012374"/>
    </source>
</evidence>
<evidence type="ECO:0000313" key="16">
    <source>
        <dbReference type="Proteomes" id="UP000664288"/>
    </source>
</evidence>